<dbReference type="STRING" id="675511.GCA_000341735_01802"/>
<name>A0A4P9UKT7_METBY</name>
<dbReference type="GO" id="GO:0005829">
    <property type="term" value="C:cytosol"/>
    <property type="evidence" value="ECO:0007669"/>
    <property type="project" value="TreeGrafter"/>
</dbReference>
<feature type="domain" description="4'-phosphopantetheinyl transferase" evidence="3">
    <location>
        <begin position="113"/>
        <end position="215"/>
    </location>
</feature>
<keyword evidence="6" id="KW-1185">Reference proteome</keyword>
<comment type="similarity">
    <text evidence="1">Belongs to the P-Pant transferase superfamily. Gsp/Sfp/HetI/AcpT family.</text>
</comment>
<evidence type="ECO:0000259" key="3">
    <source>
        <dbReference type="Pfam" id="PF01648"/>
    </source>
</evidence>
<gene>
    <name evidence="5" type="ORF">EQU24_06055</name>
</gene>
<dbReference type="PANTHER" id="PTHR12215:SF10">
    <property type="entry name" value="L-AMINOADIPATE-SEMIALDEHYDE DEHYDROGENASE-PHOSPHOPANTETHEINYL TRANSFERASE"/>
    <property type="match status" value="1"/>
</dbReference>
<proteinExistence type="inferred from homology"/>
<dbReference type="GO" id="GO:0008897">
    <property type="term" value="F:holo-[acyl-carrier-protein] synthase activity"/>
    <property type="evidence" value="ECO:0007669"/>
    <property type="project" value="InterPro"/>
</dbReference>
<dbReference type="Proteomes" id="UP000305881">
    <property type="component" value="Chromosome"/>
</dbReference>
<dbReference type="OrthoDB" id="9808281at2"/>
<dbReference type="GO" id="GO:0000287">
    <property type="term" value="F:magnesium ion binding"/>
    <property type="evidence" value="ECO:0007669"/>
    <property type="project" value="InterPro"/>
</dbReference>
<dbReference type="SUPFAM" id="SSF56214">
    <property type="entry name" value="4'-phosphopantetheinyl transferase"/>
    <property type="match status" value="2"/>
</dbReference>
<reference evidence="6" key="1">
    <citation type="journal article" date="2019" name="J. Bacteriol.">
        <title>A Mutagenic Screen Identifies a TonB-Dependent Receptor Required for the Lanthanide Metal Switch in the Type I Methanotroph 'Methylotuvimicrobium buryatense' 5GB1C.</title>
        <authorList>
            <person name="Groom J.D."/>
            <person name="Ford S.M."/>
            <person name="Pesesky M.W."/>
            <person name="Lidstrom M.E."/>
        </authorList>
    </citation>
    <scope>NUCLEOTIDE SEQUENCE [LARGE SCALE GENOMIC DNA]</scope>
    <source>
        <strain evidence="6">5GB1C</strain>
    </source>
</reference>
<organism evidence="5 6">
    <name type="scientific">Methylotuvimicrobium buryatense</name>
    <name type="common">Methylomicrobium buryatense</name>
    <dbReference type="NCBI Taxonomy" id="95641"/>
    <lineage>
        <taxon>Bacteria</taxon>
        <taxon>Pseudomonadati</taxon>
        <taxon>Pseudomonadota</taxon>
        <taxon>Gammaproteobacteria</taxon>
        <taxon>Methylococcales</taxon>
        <taxon>Methylococcaceae</taxon>
        <taxon>Methylotuvimicrobium</taxon>
    </lineage>
</organism>
<dbReference type="RefSeq" id="WP_017840348.1">
    <property type="nucleotide sequence ID" value="NZ_CP035467.1"/>
</dbReference>
<dbReference type="InterPro" id="IPR050559">
    <property type="entry name" value="P-Pant_transferase_sf"/>
</dbReference>
<dbReference type="PANTHER" id="PTHR12215">
    <property type="entry name" value="PHOSPHOPANTETHEINE TRANSFERASE"/>
    <property type="match status" value="1"/>
</dbReference>
<evidence type="ECO:0000313" key="5">
    <source>
        <dbReference type="EMBL" id="QCW81862.1"/>
    </source>
</evidence>
<dbReference type="AlphaFoldDB" id="A0A4P9UKT7"/>
<dbReference type="InterPro" id="IPR037143">
    <property type="entry name" value="4-PPantetheinyl_Trfase_dom_sf"/>
</dbReference>
<dbReference type="Pfam" id="PF01648">
    <property type="entry name" value="ACPS"/>
    <property type="match status" value="1"/>
</dbReference>
<evidence type="ECO:0000259" key="4">
    <source>
        <dbReference type="Pfam" id="PF22624"/>
    </source>
</evidence>
<evidence type="ECO:0000313" key="6">
    <source>
        <dbReference type="Proteomes" id="UP000305881"/>
    </source>
</evidence>
<dbReference type="GO" id="GO:0019878">
    <property type="term" value="P:lysine biosynthetic process via aminoadipic acid"/>
    <property type="evidence" value="ECO:0007669"/>
    <property type="project" value="TreeGrafter"/>
</dbReference>
<dbReference type="EMBL" id="CP035467">
    <property type="protein sequence ID" value="QCW81862.1"/>
    <property type="molecule type" value="Genomic_DNA"/>
</dbReference>
<protein>
    <submittedName>
        <fullName evidence="5">4'-phosphopantetheinyl transferase superfamily protein</fullName>
    </submittedName>
</protein>
<keyword evidence="2 5" id="KW-0808">Transferase</keyword>
<evidence type="ECO:0000256" key="2">
    <source>
        <dbReference type="ARBA" id="ARBA00022679"/>
    </source>
</evidence>
<sequence length="232" mass="26630">MTEATLKPGCIEIEYGKLYSINVLNRNYYDMLSDSERSNAMQRRTAEMQNRYVEIHAKKRLALSELLKCKPEALVFAAGANGKPYLPDYPEWTFNLSHSGDYFALAVARSCRLGIDLEAARSRSNLTGIVKKCFAIEEIAYWEALPEEDRISAFYRFWTRKEAFVKATGRGIALGLNRCVVDPSEPGRMLRVPEEFAPASDWRIACNDWKRDIFCAVVIDRAIEKIQWREIV</sequence>
<accession>A0A4P9UKT7</accession>
<dbReference type="InterPro" id="IPR008278">
    <property type="entry name" value="4-PPantetheinyl_Trfase_dom"/>
</dbReference>
<evidence type="ECO:0000256" key="1">
    <source>
        <dbReference type="ARBA" id="ARBA00010990"/>
    </source>
</evidence>
<feature type="domain" description="4'-phosphopantetheinyl transferase N-terminal" evidence="4">
    <location>
        <begin position="59"/>
        <end position="107"/>
    </location>
</feature>
<dbReference type="InterPro" id="IPR055066">
    <property type="entry name" value="AASDHPPT_N"/>
</dbReference>
<dbReference type="KEGG" id="mbur:EQU24_06055"/>
<dbReference type="Pfam" id="PF22624">
    <property type="entry name" value="AASDHPPT_N"/>
    <property type="match status" value="1"/>
</dbReference>
<dbReference type="Gene3D" id="3.90.470.20">
    <property type="entry name" value="4'-phosphopantetheinyl transferase domain"/>
    <property type="match status" value="2"/>
</dbReference>